<dbReference type="PANTHER" id="PTHR43596:SF1">
    <property type="entry name" value="ADP,ATP CARRIER PROTEIN"/>
    <property type="match status" value="1"/>
</dbReference>
<proteinExistence type="predicted"/>
<feature type="transmembrane region" description="Helical" evidence="4">
    <location>
        <begin position="250"/>
        <end position="269"/>
    </location>
</feature>
<feature type="transmembrane region" description="Helical" evidence="4">
    <location>
        <begin position="320"/>
        <end position="346"/>
    </location>
</feature>
<feature type="transmembrane region" description="Helical" evidence="4">
    <location>
        <begin position="98"/>
        <end position="117"/>
    </location>
</feature>
<dbReference type="PANTHER" id="PTHR43596">
    <property type="entry name" value="ADP,ATP CARRIER PROTEIN"/>
    <property type="match status" value="1"/>
</dbReference>
<dbReference type="Pfam" id="PF07690">
    <property type="entry name" value="MFS_1"/>
    <property type="match status" value="1"/>
</dbReference>
<evidence type="ECO:0000256" key="1">
    <source>
        <dbReference type="ARBA" id="ARBA00022692"/>
    </source>
</evidence>
<feature type="transmembrane region" description="Helical" evidence="4">
    <location>
        <begin position="397"/>
        <end position="430"/>
    </location>
</feature>
<dbReference type="Gene3D" id="1.20.1250.20">
    <property type="entry name" value="MFS general substrate transporter like domains"/>
    <property type="match status" value="1"/>
</dbReference>
<dbReference type="InterPro" id="IPR036259">
    <property type="entry name" value="MFS_trans_sf"/>
</dbReference>
<evidence type="ECO:0000256" key="4">
    <source>
        <dbReference type="SAM" id="Phobius"/>
    </source>
</evidence>
<evidence type="ECO:0000313" key="5">
    <source>
        <dbReference type="EMBL" id="MEC5386004.1"/>
    </source>
</evidence>
<feature type="transmembrane region" description="Helical" evidence="4">
    <location>
        <begin position="188"/>
        <end position="206"/>
    </location>
</feature>
<feature type="transmembrane region" description="Helical" evidence="4">
    <location>
        <begin position="289"/>
        <end position="308"/>
    </location>
</feature>
<dbReference type="SUPFAM" id="SSF103473">
    <property type="entry name" value="MFS general substrate transporter"/>
    <property type="match status" value="1"/>
</dbReference>
<reference evidence="5 6" key="1">
    <citation type="submission" date="2024-01" db="EMBL/GenBank/DDBJ databases">
        <title>Uliginosibacterium soil sp. nov.</title>
        <authorList>
            <person name="Lv Y."/>
        </authorList>
    </citation>
    <scope>NUCLEOTIDE SEQUENCE [LARGE SCALE GENOMIC DNA]</scope>
    <source>
        <strain evidence="5 6">H3</strain>
    </source>
</reference>
<keyword evidence="6" id="KW-1185">Reference proteome</keyword>
<evidence type="ECO:0000256" key="2">
    <source>
        <dbReference type="ARBA" id="ARBA00022989"/>
    </source>
</evidence>
<name>A0ABU6K253_9RHOO</name>
<gene>
    <name evidence="5" type="ORF">VVD49_09725</name>
</gene>
<dbReference type="EMBL" id="JAYXHS010000002">
    <property type="protein sequence ID" value="MEC5386004.1"/>
    <property type="molecule type" value="Genomic_DNA"/>
</dbReference>
<dbReference type="Proteomes" id="UP001331561">
    <property type="component" value="Unassembled WGS sequence"/>
</dbReference>
<comment type="caution">
    <text evidence="5">The sequence shown here is derived from an EMBL/GenBank/DDBJ whole genome shotgun (WGS) entry which is preliminary data.</text>
</comment>
<feature type="transmembrane region" description="Helical" evidence="4">
    <location>
        <begin position="129"/>
        <end position="148"/>
    </location>
</feature>
<accession>A0ABU6K253</accession>
<organism evidence="5 6">
    <name type="scientific">Uliginosibacterium silvisoli</name>
    <dbReference type="NCBI Taxonomy" id="3114758"/>
    <lineage>
        <taxon>Bacteria</taxon>
        <taxon>Pseudomonadati</taxon>
        <taxon>Pseudomonadota</taxon>
        <taxon>Betaproteobacteria</taxon>
        <taxon>Rhodocyclales</taxon>
        <taxon>Zoogloeaceae</taxon>
        <taxon>Uliginosibacterium</taxon>
    </lineage>
</organism>
<keyword evidence="3 4" id="KW-0472">Membrane</keyword>
<feature type="transmembrane region" description="Helical" evidence="4">
    <location>
        <begin position="29"/>
        <end position="49"/>
    </location>
</feature>
<dbReference type="RefSeq" id="WP_327598985.1">
    <property type="nucleotide sequence ID" value="NZ_JAYXHS010000002.1"/>
</dbReference>
<protein>
    <submittedName>
        <fullName evidence="5">MFS transporter</fullName>
    </submittedName>
</protein>
<sequence length="445" mass="48441">MGSENTADVSSHHAGTLLQKIVNVRPQELVVLGWAWLYVLALMAAYYVIRPIRDTMGIEGGVENLQWLFTGTLLVMLAINPPYAALVRKLARVRFITVTYLFFVANLVLFIILLQGASDEQRVWIGRAFFIWVSVFNLFVVSVFWALMVDVFNAEQAKRLFGLISAGATVGAIGGSALASGLARNVEAHWLLSGSALLLLVAVFSVRRLSQLAPQLRSVTSDAGQAEHEARTPIGGPIISGLTHTLRSPYLLGISLYILLYSITSTFLYFQQAAIVRDYFPDRATRTVFFANVDLAVNLLTLLMQLFLTGRFLRRFGVAIAAALLPALSVIGFGVLALLPTVAVLVGVQVLRRVANFALAKPTREVLFTVVSREDKYKAKSVIDTIVYRAGDQAGSWSYAALGALGLGTAGVALAAVPLSILWVVNAVWLGRRQKKMAQEAPAPH</sequence>
<feature type="transmembrane region" description="Helical" evidence="4">
    <location>
        <begin position="160"/>
        <end position="182"/>
    </location>
</feature>
<keyword evidence="2 4" id="KW-1133">Transmembrane helix</keyword>
<dbReference type="InterPro" id="IPR011701">
    <property type="entry name" value="MFS"/>
</dbReference>
<evidence type="ECO:0000313" key="6">
    <source>
        <dbReference type="Proteomes" id="UP001331561"/>
    </source>
</evidence>
<keyword evidence="1 4" id="KW-0812">Transmembrane</keyword>
<feature type="transmembrane region" description="Helical" evidence="4">
    <location>
        <begin position="65"/>
        <end position="86"/>
    </location>
</feature>
<evidence type="ECO:0000256" key="3">
    <source>
        <dbReference type="ARBA" id="ARBA00023136"/>
    </source>
</evidence>